<evidence type="ECO:0000259" key="2">
    <source>
        <dbReference type="Pfam" id="PF07786"/>
    </source>
</evidence>
<dbReference type="Pfam" id="PF07786">
    <property type="entry name" value="HGSNAT_cat"/>
    <property type="match status" value="1"/>
</dbReference>
<dbReference type="PANTHER" id="PTHR31061:SF24">
    <property type="entry name" value="LD22376P"/>
    <property type="match status" value="1"/>
</dbReference>
<evidence type="ECO:0000256" key="1">
    <source>
        <dbReference type="SAM" id="Phobius"/>
    </source>
</evidence>
<name>A0A484F7I9_9EURY</name>
<feature type="transmembrane region" description="Helical" evidence="1">
    <location>
        <begin position="95"/>
        <end position="116"/>
    </location>
</feature>
<feature type="transmembrane region" description="Helical" evidence="1">
    <location>
        <begin position="122"/>
        <end position="145"/>
    </location>
</feature>
<dbReference type="InterPro" id="IPR012429">
    <property type="entry name" value="HGSNAT_cat"/>
</dbReference>
<keyword evidence="1" id="KW-0812">Transmembrane</keyword>
<comment type="caution">
    <text evidence="3">The sequence shown here is derived from an EMBL/GenBank/DDBJ whole genome shotgun (WGS) entry which is preliminary data.</text>
</comment>
<keyword evidence="1" id="KW-1133">Transmembrane helix</keyword>
<dbReference type="PANTHER" id="PTHR31061">
    <property type="entry name" value="LD22376P"/>
    <property type="match status" value="1"/>
</dbReference>
<feature type="domain" description="Heparan-alpha-glucosaminide N-acetyltransferase catalytic" evidence="2">
    <location>
        <begin position="20"/>
        <end position="260"/>
    </location>
</feature>
<sequence length="273" mass="30585">MNILPISKNSTVSSSASSPRFYELDVFRGIAVFLMVIYHFLFDLEYFGIREMPAWFWPQQLYGFPITIMFIFIAGVSLALSASKTKDAETLTKKLIKRGTFIFAVGLIITAVTWIYPHDGAILFGVLHLIGISTILAVPFLLSFTKEAQISGKYKEKSAWLLPFIFGIAVILASKIVEKMSGPIWTVPLGIHPYGFYALDYEPLFPWFGVVLIGVAAGAWLYPKGERRGLLSFLKNEPPVLKGISWIGRHSLLIYLGHQPIILGLLWLLSLLN</sequence>
<dbReference type="AlphaFoldDB" id="A0A484F7I9"/>
<evidence type="ECO:0000313" key="4">
    <source>
        <dbReference type="Proteomes" id="UP000294855"/>
    </source>
</evidence>
<keyword evidence="4" id="KW-1185">Reference proteome</keyword>
<feature type="transmembrane region" description="Helical" evidence="1">
    <location>
        <begin position="204"/>
        <end position="222"/>
    </location>
</feature>
<gene>
    <name evidence="3" type="ORF">C7391_0100</name>
</gene>
<dbReference type="EMBL" id="SNYS01000005">
    <property type="protein sequence ID" value="TDQ71001.1"/>
    <property type="molecule type" value="Genomic_DNA"/>
</dbReference>
<dbReference type="OrthoDB" id="51594at2157"/>
<organism evidence="3 4">
    <name type="scientific">Methanimicrococcus blatticola</name>
    <dbReference type="NCBI Taxonomy" id="91560"/>
    <lineage>
        <taxon>Archaea</taxon>
        <taxon>Methanobacteriati</taxon>
        <taxon>Methanobacteriota</taxon>
        <taxon>Stenosarchaea group</taxon>
        <taxon>Methanomicrobia</taxon>
        <taxon>Methanosarcinales</taxon>
        <taxon>Methanosarcinaceae</taxon>
        <taxon>Methanimicrococcus</taxon>
    </lineage>
</organism>
<feature type="transmembrane region" description="Helical" evidence="1">
    <location>
        <begin position="61"/>
        <end position="83"/>
    </location>
</feature>
<feature type="transmembrane region" description="Helical" evidence="1">
    <location>
        <begin position="157"/>
        <end position="177"/>
    </location>
</feature>
<dbReference type="Proteomes" id="UP000294855">
    <property type="component" value="Unassembled WGS sequence"/>
</dbReference>
<keyword evidence="1" id="KW-0472">Membrane</keyword>
<reference evidence="3 4" key="1">
    <citation type="submission" date="2019-03" db="EMBL/GenBank/DDBJ databases">
        <title>Genomic Encyclopedia of Type Strains, Phase IV (KMG-IV): sequencing the most valuable type-strain genomes for metagenomic binning, comparative biology and taxonomic classification.</title>
        <authorList>
            <person name="Goeker M."/>
        </authorList>
    </citation>
    <scope>NUCLEOTIDE SEQUENCE [LARGE SCALE GENOMIC DNA]</scope>
    <source>
        <strain evidence="3 4">DSM 13328</strain>
    </source>
</reference>
<dbReference type="RefSeq" id="WP_166627337.1">
    <property type="nucleotide sequence ID" value="NZ_JAHDUW010000001.1"/>
</dbReference>
<proteinExistence type="predicted"/>
<accession>A0A484F7I9</accession>
<feature type="transmembrane region" description="Helical" evidence="1">
    <location>
        <begin position="252"/>
        <end position="272"/>
    </location>
</feature>
<feature type="transmembrane region" description="Helical" evidence="1">
    <location>
        <begin position="21"/>
        <end position="41"/>
    </location>
</feature>
<evidence type="ECO:0000313" key="3">
    <source>
        <dbReference type="EMBL" id="TDQ71001.1"/>
    </source>
</evidence>
<protein>
    <submittedName>
        <fullName evidence="3">Putative membrane protein</fullName>
    </submittedName>
</protein>